<protein>
    <submittedName>
        <fullName evidence="1">Uncharacterized protein</fullName>
    </submittedName>
</protein>
<organism evidence="1 2">
    <name type="scientific">Lecanicillium saksenae</name>
    <dbReference type="NCBI Taxonomy" id="468837"/>
    <lineage>
        <taxon>Eukaryota</taxon>
        <taxon>Fungi</taxon>
        <taxon>Dikarya</taxon>
        <taxon>Ascomycota</taxon>
        <taxon>Pezizomycotina</taxon>
        <taxon>Sordariomycetes</taxon>
        <taxon>Hypocreomycetidae</taxon>
        <taxon>Hypocreales</taxon>
        <taxon>Cordycipitaceae</taxon>
        <taxon>Lecanicillium</taxon>
    </lineage>
</organism>
<reference evidence="1" key="1">
    <citation type="submission" date="2022-07" db="EMBL/GenBank/DDBJ databases">
        <title>Genome Sequence of Lecanicillium saksenae.</title>
        <authorList>
            <person name="Buettner E."/>
        </authorList>
    </citation>
    <scope>NUCLEOTIDE SEQUENCE</scope>
    <source>
        <strain evidence="1">VT-O1</strain>
    </source>
</reference>
<dbReference type="EMBL" id="JANAKD010000997">
    <property type="protein sequence ID" value="KAJ3484820.1"/>
    <property type="molecule type" value="Genomic_DNA"/>
</dbReference>
<proteinExistence type="predicted"/>
<accession>A0ACC1QR76</accession>
<keyword evidence="2" id="KW-1185">Reference proteome</keyword>
<sequence>MRYEDWDILLFPRDGKVPLKEFKVACHVVHDNEFSHLPGSPGLPTVCCFVPSLAPGAPYKLSIHSWSTPSISQSTRSYGKFADRVIFQVRLFVDGAMVSSVTTVLYLPQSFSNVLDRASTMHRVGPWPNVLKSSFDISGTGELDPLSFPAFQRELLNQSYWSPADDLGRIKVVISQGYTRESTMTFERLKNVVAFSFQHAPLEILESSAIAWPNSSMWRSMPFTASTSLPTRQFDAGRSHAHSPRPRNSSGQGGKSLAAGGISDAGYLQPVRHREEPKASSFPFLDSLPSSVTAAPDPFVDSNVYFEWINGIDTGLSGGTHSTTNALAASRVLRKSSTDISMPDYVSWTQTPPLLENQQEDSAARISSDHDATHMKVPTNTPTACNLSAAGAEDIHFTIVSGSTPISVGLVESGDSSLLSHSATVSPQLILTPTLEVKSRKENKAKQASTPPPVSATISITGEPVSVRKVSQQLFKASGLVMKASPTCESPSRRASAEKSSKRVRTFTPASSRVFEDDEEPRRASPRVRLSAGEDAAAQ</sequence>
<gene>
    <name evidence="1" type="ORF">NLG97_g6963</name>
</gene>
<comment type="caution">
    <text evidence="1">The sequence shown here is derived from an EMBL/GenBank/DDBJ whole genome shotgun (WGS) entry which is preliminary data.</text>
</comment>
<dbReference type="Proteomes" id="UP001148737">
    <property type="component" value="Unassembled WGS sequence"/>
</dbReference>
<name>A0ACC1QR76_9HYPO</name>
<evidence type="ECO:0000313" key="1">
    <source>
        <dbReference type="EMBL" id="KAJ3484820.1"/>
    </source>
</evidence>
<evidence type="ECO:0000313" key="2">
    <source>
        <dbReference type="Proteomes" id="UP001148737"/>
    </source>
</evidence>